<dbReference type="KEGG" id="bhc:JFL75_03730"/>
<dbReference type="EMBL" id="CP067089">
    <property type="protein sequence ID" value="QQO10036.1"/>
    <property type="molecule type" value="Genomic_DNA"/>
</dbReference>
<dbReference type="PROSITE" id="PS51781">
    <property type="entry name" value="SH3B"/>
    <property type="match status" value="1"/>
</dbReference>
<sequence length="239" mass="26857">MKKLLLFCVLYLGAFSVYAQSLTGPYNGGNGTILETKTINGKNWVITKHETPDNEIGWESFTAYENLGETGGKALFVLSYPMRVSTEAIAYCEQRTDDFELWIKIRDDQNRTGWIETSGYYNPYSNGVWSILETITLDGKKLTARKLEQGLSSTTRLNARDNPGLSGKVLFQLNPWENVTTTAIIEEEAAIDGITDHWIKIKDSQGRTGWIFGGYTTVERGGAKYRTPQDVIEMYLSPP</sequence>
<keyword evidence="1" id="KW-0732">Signal</keyword>
<name>A0A7T7XPC5_9SPIR</name>
<keyword evidence="4" id="KW-1185">Reference proteome</keyword>
<evidence type="ECO:0000313" key="4">
    <source>
        <dbReference type="Proteomes" id="UP000595917"/>
    </source>
</evidence>
<evidence type="ECO:0000259" key="2">
    <source>
        <dbReference type="PROSITE" id="PS51781"/>
    </source>
</evidence>
<dbReference type="RefSeq" id="WP_215627340.1">
    <property type="nucleotide sequence ID" value="NZ_CP067089.2"/>
</dbReference>
<feature type="chain" id="PRO_5031393234" evidence="1">
    <location>
        <begin position="20"/>
        <end position="239"/>
    </location>
</feature>
<dbReference type="SMART" id="SM00287">
    <property type="entry name" value="SH3b"/>
    <property type="match status" value="1"/>
</dbReference>
<evidence type="ECO:0000256" key="1">
    <source>
        <dbReference type="SAM" id="SignalP"/>
    </source>
</evidence>
<gene>
    <name evidence="3" type="ORF">JFL75_03730</name>
</gene>
<feature type="signal peptide" evidence="1">
    <location>
        <begin position="1"/>
        <end position="19"/>
    </location>
</feature>
<protein>
    <submittedName>
        <fullName evidence="3">SH3 domain-containing protein</fullName>
    </submittedName>
</protein>
<organism evidence="3 4">
    <name type="scientific">Breznakiella homolactica</name>
    <dbReference type="NCBI Taxonomy" id="2798577"/>
    <lineage>
        <taxon>Bacteria</taxon>
        <taxon>Pseudomonadati</taxon>
        <taxon>Spirochaetota</taxon>
        <taxon>Spirochaetia</taxon>
        <taxon>Spirochaetales</taxon>
        <taxon>Breznakiellaceae</taxon>
        <taxon>Breznakiella</taxon>
    </lineage>
</organism>
<dbReference type="InterPro" id="IPR003646">
    <property type="entry name" value="SH3-like_bac-type"/>
</dbReference>
<feature type="domain" description="SH3b" evidence="2">
    <location>
        <begin position="148"/>
        <end position="220"/>
    </location>
</feature>
<accession>A0A7T7XPC5</accession>
<reference evidence="3" key="1">
    <citation type="submission" date="2021-01" db="EMBL/GenBank/DDBJ databases">
        <title>Description of Breznakiella homolactica.</title>
        <authorList>
            <person name="Song Y."/>
            <person name="Brune A."/>
        </authorList>
    </citation>
    <scope>NUCLEOTIDE SEQUENCE</scope>
    <source>
        <strain evidence="3">RmG30</strain>
    </source>
</reference>
<dbReference type="Gene3D" id="2.30.30.40">
    <property type="entry name" value="SH3 Domains"/>
    <property type="match status" value="1"/>
</dbReference>
<evidence type="ECO:0000313" key="3">
    <source>
        <dbReference type="EMBL" id="QQO10036.1"/>
    </source>
</evidence>
<dbReference type="AlphaFoldDB" id="A0A7T7XPC5"/>
<dbReference type="Proteomes" id="UP000595917">
    <property type="component" value="Chromosome"/>
</dbReference>
<proteinExistence type="predicted"/>